<evidence type="ECO:0000256" key="2">
    <source>
        <dbReference type="ARBA" id="ARBA00012865"/>
    </source>
</evidence>
<dbReference type="GO" id="GO:0046677">
    <property type="term" value="P:response to antibiotic"/>
    <property type="evidence" value="ECO:0007669"/>
    <property type="project" value="UniProtKB-KW"/>
</dbReference>
<dbReference type="Proteomes" id="UP000007934">
    <property type="component" value="Chromosome"/>
</dbReference>
<sequence length="245" mass="27554">MGEFWALNRAQDLKRKKMTRIAKNILKIALISLCCVGSVVAHENPTKAQQIKQYLSVAQKAYHRKNYDKAFTYFQKAADLGSVKGYVGLGDLYSDYDSGFSDYAQVLFYYKKAGDLGNAEAYFNLGYLYNVGGDCDRFGCAVKPDNKKALQYFKKAGDMGYAAGYLDAGLMYEGDEGIPKDYAKAMQYYQKAADMGEVAAYSNLGIMYAHGKGVKRDIEKARQYYQKACNMGFDTSCWLLKELKH</sequence>
<dbReference type="SMART" id="SM00671">
    <property type="entry name" value="SEL1"/>
    <property type="match status" value="5"/>
</dbReference>
<reference evidence="5 6" key="1">
    <citation type="journal article" date="2011" name="Genome Biol. Evol.">
        <title>Comparative whole genome sequence analysis of the carcinogenic bacterial model pathogen Helicobacter felis.</title>
        <authorList>
            <person name="Arnold I.C."/>
            <person name="Zigova Z."/>
            <person name="Holden M."/>
            <person name="Lawley T.D."/>
            <person name="Rad R."/>
            <person name="Dougan G."/>
            <person name="Falkow S."/>
            <person name="Bentley S.D."/>
            <person name="Muller A."/>
        </authorList>
    </citation>
    <scope>NUCLEOTIDE SEQUENCE [LARGE SCALE GENOMIC DNA]</scope>
    <source>
        <strain evidence="6">ATCC 49179 / CCUG 28539 / NCTC 12436 / CS1</strain>
    </source>
</reference>
<dbReference type="eggNOG" id="COG0790">
    <property type="taxonomic scope" value="Bacteria"/>
</dbReference>
<dbReference type="SUPFAM" id="SSF81901">
    <property type="entry name" value="HCP-like"/>
    <property type="match status" value="2"/>
</dbReference>
<dbReference type="PANTHER" id="PTHR43628">
    <property type="entry name" value="ACTIVATOR OF C KINASE PROTEIN 1-RELATED"/>
    <property type="match status" value="1"/>
</dbReference>
<evidence type="ECO:0000256" key="4">
    <source>
        <dbReference type="ARBA" id="ARBA00023251"/>
    </source>
</evidence>
<keyword evidence="6" id="KW-1185">Reference proteome</keyword>
<dbReference type="EC" id="3.5.2.6" evidence="2"/>
<dbReference type="STRING" id="936155.HFELIS_05250"/>
<keyword evidence="3" id="KW-1015">Disulfide bond</keyword>
<evidence type="ECO:0000313" key="6">
    <source>
        <dbReference type="Proteomes" id="UP000007934"/>
    </source>
</evidence>
<accession>E7A9Y1</accession>
<gene>
    <name evidence="5" type="ordered locus">Hfelis_05250</name>
</gene>
<dbReference type="Pfam" id="PF08238">
    <property type="entry name" value="Sel1"/>
    <property type="match status" value="5"/>
</dbReference>
<dbReference type="HOGENOM" id="CLU_000288_36_7_7"/>
<evidence type="ECO:0000256" key="3">
    <source>
        <dbReference type="ARBA" id="ARBA00023157"/>
    </source>
</evidence>
<dbReference type="Gene3D" id="1.25.40.10">
    <property type="entry name" value="Tetratricopeptide repeat domain"/>
    <property type="match status" value="1"/>
</dbReference>
<keyword evidence="4" id="KW-0046">Antibiotic resistance</keyword>
<protein>
    <recommendedName>
        <fullName evidence="2">beta-lactamase</fullName>
        <ecNumber evidence="2">3.5.2.6</ecNumber>
    </recommendedName>
</protein>
<dbReference type="AlphaFoldDB" id="E7A9Y1"/>
<evidence type="ECO:0000256" key="1">
    <source>
        <dbReference type="ARBA" id="ARBA00001526"/>
    </source>
</evidence>
<evidence type="ECO:0000313" key="5">
    <source>
        <dbReference type="EMBL" id="CBY82609.1"/>
    </source>
</evidence>
<comment type="catalytic activity">
    <reaction evidence="1">
        <text>a beta-lactam + H2O = a substituted beta-amino acid</text>
        <dbReference type="Rhea" id="RHEA:20401"/>
        <dbReference type="ChEBI" id="CHEBI:15377"/>
        <dbReference type="ChEBI" id="CHEBI:35627"/>
        <dbReference type="ChEBI" id="CHEBI:140347"/>
        <dbReference type="EC" id="3.5.2.6"/>
    </reaction>
</comment>
<dbReference type="PANTHER" id="PTHR43628:SF1">
    <property type="entry name" value="CHITIN SYNTHASE REGULATORY FACTOR 2-RELATED"/>
    <property type="match status" value="1"/>
</dbReference>
<dbReference type="InterPro" id="IPR011990">
    <property type="entry name" value="TPR-like_helical_dom_sf"/>
</dbReference>
<organism evidence="5 6">
    <name type="scientific">Helicobacter felis (strain ATCC 49179 / CCUG 28539 / NCTC 12436 / CS1)</name>
    <dbReference type="NCBI Taxonomy" id="936155"/>
    <lineage>
        <taxon>Bacteria</taxon>
        <taxon>Pseudomonadati</taxon>
        <taxon>Campylobacterota</taxon>
        <taxon>Epsilonproteobacteria</taxon>
        <taxon>Campylobacterales</taxon>
        <taxon>Helicobacteraceae</taxon>
        <taxon>Helicobacter</taxon>
    </lineage>
</organism>
<proteinExistence type="predicted"/>
<name>E7A9Y1_HELFC</name>
<dbReference type="InterPro" id="IPR006597">
    <property type="entry name" value="Sel1-like"/>
</dbReference>
<dbReference type="InterPro" id="IPR052945">
    <property type="entry name" value="Mitotic_Regulator"/>
</dbReference>
<dbReference type="GO" id="GO:0008800">
    <property type="term" value="F:beta-lactamase activity"/>
    <property type="evidence" value="ECO:0007669"/>
    <property type="project" value="UniProtKB-EC"/>
</dbReference>
<dbReference type="EMBL" id="FQ670179">
    <property type="protein sequence ID" value="CBY82609.1"/>
    <property type="molecule type" value="Genomic_DNA"/>
</dbReference>
<dbReference type="KEGG" id="hfe:HFELIS_05250"/>